<protein>
    <submittedName>
        <fullName evidence="6">Protein SCO1/2</fullName>
    </submittedName>
</protein>
<name>A0A4R1F0B4_9GAMM</name>
<reference evidence="6 7" key="1">
    <citation type="submission" date="2019-03" db="EMBL/GenBank/DDBJ databases">
        <title>Genomic Encyclopedia of Type Strains, Phase IV (KMG-IV): sequencing the most valuable type-strain genomes for metagenomic binning, comparative biology and taxonomic classification.</title>
        <authorList>
            <person name="Goeker M."/>
        </authorList>
    </citation>
    <scope>NUCLEOTIDE SEQUENCE [LARGE SCALE GENOMIC DNA]</scope>
    <source>
        <strain evidence="6 7">DSM 24830</strain>
    </source>
</reference>
<keyword evidence="3" id="KW-0479">Metal-binding</keyword>
<dbReference type="SUPFAM" id="SSF52833">
    <property type="entry name" value="Thioredoxin-like"/>
    <property type="match status" value="1"/>
</dbReference>
<dbReference type="FunFam" id="3.40.30.10:FF:000013">
    <property type="entry name" value="Blast:Protein SCO1 homolog, mitochondrial"/>
    <property type="match status" value="1"/>
</dbReference>
<feature type="binding site" evidence="3">
    <location>
        <position position="145"/>
    </location>
    <ligand>
        <name>Cu cation</name>
        <dbReference type="ChEBI" id="CHEBI:23378"/>
    </ligand>
</feature>
<dbReference type="PANTHER" id="PTHR12151:SF25">
    <property type="entry name" value="LINALOOL DEHYDRATASE_ISOMERASE DOMAIN-CONTAINING PROTEIN"/>
    <property type="match status" value="1"/>
</dbReference>
<comment type="caution">
    <text evidence="6">The sequence shown here is derived from an EMBL/GenBank/DDBJ whole genome shotgun (WGS) entry which is preliminary data.</text>
</comment>
<evidence type="ECO:0000256" key="4">
    <source>
        <dbReference type="PIRSR" id="PIRSR603782-2"/>
    </source>
</evidence>
<dbReference type="RefSeq" id="WP_131905900.1">
    <property type="nucleotide sequence ID" value="NZ_BAAAFU010000004.1"/>
</dbReference>
<evidence type="ECO:0000259" key="5">
    <source>
        <dbReference type="PROSITE" id="PS51352"/>
    </source>
</evidence>
<dbReference type="InterPro" id="IPR036249">
    <property type="entry name" value="Thioredoxin-like_sf"/>
</dbReference>
<dbReference type="AlphaFoldDB" id="A0A4R1F0B4"/>
<feature type="binding site" evidence="3">
    <location>
        <position position="55"/>
    </location>
    <ligand>
        <name>Cu cation</name>
        <dbReference type="ChEBI" id="CHEBI:23378"/>
    </ligand>
</feature>
<evidence type="ECO:0000256" key="2">
    <source>
        <dbReference type="ARBA" id="ARBA00023008"/>
    </source>
</evidence>
<dbReference type="PANTHER" id="PTHR12151">
    <property type="entry name" value="ELECTRON TRANSPORT PROTIN SCO1/SENC FAMILY MEMBER"/>
    <property type="match status" value="1"/>
</dbReference>
<accession>A0A4R1F0B4</accession>
<evidence type="ECO:0000256" key="3">
    <source>
        <dbReference type="PIRSR" id="PIRSR603782-1"/>
    </source>
</evidence>
<feature type="binding site" evidence="3">
    <location>
        <position position="59"/>
    </location>
    <ligand>
        <name>Cu cation</name>
        <dbReference type="ChEBI" id="CHEBI:23378"/>
    </ligand>
</feature>
<dbReference type="Pfam" id="PF02630">
    <property type="entry name" value="SCO1-SenC"/>
    <property type="match status" value="1"/>
</dbReference>
<evidence type="ECO:0000313" key="6">
    <source>
        <dbReference type="EMBL" id="TCJ87636.1"/>
    </source>
</evidence>
<comment type="similarity">
    <text evidence="1">Belongs to the SCO1/2 family.</text>
</comment>
<organism evidence="6 7">
    <name type="scientific">Cocleimonas flava</name>
    <dbReference type="NCBI Taxonomy" id="634765"/>
    <lineage>
        <taxon>Bacteria</taxon>
        <taxon>Pseudomonadati</taxon>
        <taxon>Pseudomonadota</taxon>
        <taxon>Gammaproteobacteria</taxon>
        <taxon>Thiotrichales</taxon>
        <taxon>Thiotrichaceae</taxon>
        <taxon>Cocleimonas</taxon>
    </lineage>
</organism>
<dbReference type="PROSITE" id="PS51352">
    <property type="entry name" value="THIOREDOXIN_2"/>
    <property type="match status" value="1"/>
</dbReference>
<dbReference type="Gene3D" id="3.40.30.10">
    <property type="entry name" value="Glutaredoxin"/>
    <property type="match status" value="1"/>
</dbReference>
<dbReference type="EMBL" id="SMFQ01000003">
    <property type="protein sequence ID" value="TCJ87636.1"/>
    <property type="molecule type" value="Genomic_DNA"/>
</dbReference>
<feature type="domain" description="Thioredoxin" evidence="5">
    <location>
        <begin position="17"/>
        <end position="180"/>
    </location>
</feature>
<dbReference type="CDD" id="cd02968">
    <property type="entry name" value="SCO"/>
    <property type="match status" value="1"/>
</dbReference>
<keyword evidence="4" id="KW-1015">Disulfide bond</keyword>
<keyword evidence="7" id="KW-1185">Reference proteome</keyword>
<dbReference type="InterPro" id="IPR003782">
    <property type="entry name" value="SCO1/SenC"/>
</dbReference>
<gene>
    <name evidence="6" type="ORF">EV695_2148</name>
</gene>
<dbReference type="OrthoDB" id="9790194at2"/>
<dbReference type="GO" id="GO:0046872">
    <property type="term" value="F:metal ion binding"/>
    <property type="evidence" value="ECO:0007669"/>
    <property type="project" value="UniProtKB-KW"/>
</dbReference>
<sequence>MLLSMTLQSGTGIVYASETTRVGGDFTLTDHDGKPFELKQLRGKLVLIFFGYTFCPDICPSELSSLAKVLRSLGDDADNVSALFISVDPERDTPDKLKNYVPFFSPDLIGLTGSIDEISAVADAYKVQTKIHSKKKGSDYYLVDHSANLYVLGADGKLLNIIPFGLPTDHILRVIKNEINKL</sequence>
<proteinExistence type="inferred from homology"/>
<keyword evidence="2 3" id="KW-0186">Copper</keyword>
<dbReference type="InterPro" id="IPR013766">
    <property type="entry name" value="Thioredoxin_domain"/>
</dbReference>
<dbReference type="Proteomes" id="UP000294887">
    <property type="component" value="Unassembled WGS sequence"/>
</dbReference>
<feature type="disulfide bond" description="Redox-active" evidence="4">
    <location>
        <begin position="55"/>
        <end position="59"/>
    </location>
</feature>
<evidence type="ECO:0000256" key="1">
    <source>
        <dbReference type="ARBA" id="ARBA00010996"/>
    </source>
</evidence>
<evidence type="ECO:0000313" key="7">
    <source>
        <dbReference type="Proteomes" id="UP000294887"/>
    </source>
</evidence>